<proteinExistence type="inferred from homology"/>
<comment type="similarity">
    <text evidence="5">Belongs to the arginase family.</text>
</comment>
<dbReference type="PANTHER" id="PTHR11358">
    <property type="entry name" value="ARGINASE/AGMATINASE"/>
    <property type="match status" value="1"/>
</dbReference>
<dbReference type="InterPro" id="IPR006035">
    <property type="entry name" value="Ureohydrolase"/>
</dbReference>
<keyword evidence="7" id="KW-1185">Reference proteome</keyword>
<dbReference type="GO" id="GO:0033389">
    <property type="term" value="P:putrescine biosynthetic process from arginine, via agmatine"/>
    <property type="evidence" value="ECO:0007669"/>
    <property type="project" value="TreeGrafter"/>
</dbReference>
<keyword evidence="4" id="KW-0464">Manganese</keyword>
<evidence type="ECO:0000256" key="2">
    <source>
        <dbReference type="ARBA" id="ARBA00022801"/>
    </source>
</evidence>
<dbReference type="GO" id="GO:0046872">
    <property type="term" value="F:metal ion binding"/>
    <property type="evidence" value="ECO:0007669"/>
    <property type="project" value="UniProtKB-KW"/>
</dbReference>
<organism evidence="6 7">
    <name type="scientific">Flavobacterium terrigena</name>
    <dbReference type="NCBI Taxonomy" id="402734"/>
    <lineage>
        <taxon>Bacteria</taxon>
        <taxon>Pseudomonadati</taxon>
        <taxon>Bacteroidota</taxon>
        <taxon>Flavobacteriia</taxon>
        <taxon>Flavobacteriales</taxon>
        <taxon>Flavobacteriaceae</taxon>
        <taxon>Flavobacterium</taxon>
    </lineage>
</organism>
<keyword evidence="1" id="KW-0479">Metal-binding</keyword>
<keyword evidence="2" id="KW-0378">Hydrolase</keyword>
<reference evidence="7" key="1">
    <citation type="submission" date="2016-10" db="EMBL/GenBank/DDBJ databases">
        <authorList>
            <person name="Varghese N."/>
            <person name="Submissions S."/>
        </authorList>
    </citation>
    <scope>NUCLEOTIDE SEQUENCE [LARGE SCALE GENOMIC DNA]</scope>
    <source>
        <strain evidence="7">DSM 17934</strain>
    </source>
</reference>
<protein>
    <submittedName>
        <fullName evidence="6">Formiminoglutamase</fullName>
    </submittedName>
</protein>
<dbReference type="GO" id="GO:0006547">
    <property type="term" value="P:L-histidine metabolic process"/>
    <property type="evidence" value="ECO:0007669"/>
    <property type="project" value="UniProtKB-KW"/>
</dbReference>
<gene>
    <name evidence="6" type="ORF">SAMN05660918_0973</name>
</gene>
<dbReference type="InterPro" id="IPR023696">
    <property type="entry name" value="Ureohydrolase_dom_sf"/>
</dbReference>
<evidence type="ECO:0000256" key="4">
    <source>
        <dbReference type="ARBA" id="ARBA00023211"/>
    </source>
</evidence>
<dbReference type="AlphaFoldDB" id="A0A1H6RTW8"/>
<dbReference type="Proteomes" id="UP000199702">
    <property type="component" value="Unassembled WGS sequence"/>
</dbReference>
<dbReference type="SUPFAM" id="SSF52768">
    <property type="entry name" value="Arginase/deacetylase"/>
    <property type="match status" value="1"/>
</dbReference>
<evidence type="ECO:0000256" key="1">
    <source>
        <dbReference type="ARBA" id="ARBA00022723"/>
    </source>
</evidence>
<sequence length="361" mass="40467">MYVENIIFDTHLNFKMDKLNVFSSKDLAKITQHRSGEIKFGEKIITVPSDENWIEFITNCEAKFVLLGLPEDIGVKANLGRTGAATAFESTLKSLVNFQHNKFCKGSELIALGEIDFSKEMEISKTLDTTNKEDRKKLFSLVENIDKDVSFVISTIIKANKIPIIIGGGHNNAYGNIKGLALAKGMPVNAINFDAHTDFRIMEGRHSGNGFTYAFEEGFLKKYFIFGLHENFVSKSVFNTLKNIEERVKYVTYEEIAVRKSRSFSTEITNALKFISNTPFGLELDLDALPNIHSSAMTLSGFSVEKARNFIHLVGKEENASYFHICEGAPDLDLSNNNHLTGKLIATLILDFIKSKKPNEN</sequence>
<evidence type="ECO:0000313" key="7">
    <source>
        <dbReference type="Proteomes" id="UP000199702"/>
    </source>
</evidence>
<dbReference type="STRING" id="402734.SAMN05660918_0973"/>
<dbReference type="PANTHER" id="PTHR11358:SF35">
    <property type="entry name" value="FORMIMIDOYLGLUTAMASE"/>
    <property type="match status" value="1"/>
</dbReference>
<name>A0A1H6RTW8_9FLAO</name>
<evidence type="ECO:0000256" key="5">
    <source>
        <dbReference type="PROSITE-ProRule" id="PRU00742"/>
    </source>
</evidence>
<evidence type="ECO:0000313" key="6">
    <source>
        <dbReference type="EMBL" id="SEI56914.1"/>
    </source>
</evidence>
<dbReference type="Pfam" id="PF00491">
    <property type="entry name" value="Arginase"/>
    <property type="match status" value="1"/>
</dbReference>
<dbReference type="GO" id="GO:0008783">
    <property type="term" value="F:agmatinase activity"/>
    <property type="evidence" value="ECO:0007669"/>
    <property type="project" value="TreeGrafter"/>
</dbReference>
<dbReference type="PROSITE" id="PS51409">
    <property type="entry name" value="ARGINASE_2"/>
    <property type="match status" value="1"/>
</dbReference>
<accession>A0A1H6RTW8</accession>
<dbReference type="CDD" id="cd09988">
    <property type="entry name" value="Formimidoylglutamase"/>
    <property type="match status" value="1"/>
</dbReference>
<evidence type="ECO:0000256" key="3">
    <source>
        <dbReference type="ARBA" id="ARBA00022808"/>
    </source>
</evidence>
<dbReference type="EMBL" id="FNYA01000002">
    <property type="protein sequence ID" value="SEI56914.1"/>
    <property type="molecule type" value="Genomic_DNA"/>
</dbReference>
<dbReference type="Gene3D" id="3.40.800.10">
    <property type="entry name" value="Ureohydrolase domain"/>
    <property type="match status" value="1"/>
</dbReference>
<keyword evidence="3" id="KW-0369">Histidine metabolism</keyword>